<accession>A0ABY2K2T0</accession>
<comment type="catalytic activity">
    <reaction evidence="1 14 15">
        <text>(R)-pantothenate + ATP = (R)-4'-phosphopantothenate + ADP + H(+)</text>
        <dbReference type="Rhea" id="RHEA:16373"/>
        <dbReference type="ChEBI" id="CHEBI:10986"/>
        <dbReference type="ChEBI" id="CHEBI:15378"/>
        <dbReference type="ChEBI" id="CHEBI:29032"/>
        <dbReference type="ChEBI" id="CHEBI:30616"/>
        <dbReference type="ChEBI" id="CHEBI:456216"/>
        <dbReference type="EC" id="2.7.1.33"/>
    </reaction>
</comment>
<dbReference type="InterPro" id="IPR027417">
    <property type="entry name" value="P-loop_NTPase"/>
</dbReference>
<evidence type="ECO:0000256" key="6">
    <source>
        <dbReference type="ARBA" id="ARBA00015080"/>
    </source>
</evidence>
<evidence type="ECO:0000256" key="2">
    <source>
        <dbReference type="ARBA" id="ARBA00004496"/>
    </source>
</evidence>
<keyword evidence="9 14" id="KW-0547">Nucleotide-binding</keyword>
<evidence type="ECO:0000259" key="17">
    <source>
        <dbReference type="Pfam" id="PF00485"/>
    </source>
</evidence>
<evidence type="ECO:0000313" key="19">
    <source>
        <dbReference type="Proteomes" id="UP000297477"/>
    </source>
</evidence>
<evidence type="ECO:0000256" key="10">
    <source>
        <dbReference type="ARBA" id="ARBA00022777"/>
    </source>
</evidence>
<dbReference type="CDD" id="cd02025">
    <property type="entry name" value="PanK"/>
    <property type="match status" value="1"/>
</dbReference>
<reference evidence="18 19" key="1">
    <citation type="submission" date="2019-03" db="EMBL/GenBank/DDBJ databases">
        <title>Reclassification of Micrococcus aloeverae and Micrococcus yunnanensis as later heterotypic synonyms of Micrococcus luteus.</title>
        <authorList>
            <person name="Huang C.-H."/>
        </authorList>
    </citation>
    <scope>NUCLEOTIDE SEQUENCE [LARGE SCALE GENOMIC DNA]</scope>
    <source>
        <strain evidence="18 19">BCRC 12151</strain>
    </source>
</reference>
<comment type="caution">
    <text evidence="18">The sequence shown here is derived from an EMBL/GenBank/DDBJ whole genome shotgun (WGS) entry which is preliminary data.</text>
</comment>
<feature type="compositionally biased region" description="Basic residues" evidence="16">
    <location>
        <begin position="1"/>
        <end position="11"/>
    </location>
</feature>
<feature type="region of interest" description="Disordered" evidence="16">
    <location>
        <begin position="1"/>
        <end position="48"/>
    </location>
</feature>
<dbReference type="PANTHER" id="PTHR10285">
    <property type="entry name" value="URIDINE KINASE"/>
    <property type="match status" value="1"/>
</dbReference>
<name>A0ABY2K2T0_9MICC</name>
<evidence type="ECO:0000256" key="9">
    <source>
        <dbReference type="ARBA" id="ARBA00022741"/>
    </source>
</evidence>
<dbReference type="PIRSF" id="PIRSF000545">
    <property type="entry name" value="Pantothenate_kin"/>
    <property type="match status" value="1"/>
</dbReference>
<dbReference type="EC" id="2.7.1.33" evidence="5 14"/>
<proteinExistence type="inferred from homology"/>
<dbReference type="HAMAP" id="MF_00215">
    <property type="entry name" value="Pantothen_kinase_1"/>
    <property type="match status" value="1"/>
</dbReference>
<keyword evidence="11 14" id="KW-0067">ATP-binding</keyword>
<dbReference type="GO" id="GO:0004594">
    <property type="term" value="F:pantothenate kinase activity"/>
    <property type="evidence" value="ECO:0007669"/>
    <property type="project" value="UniProtKB-EC"/>
</dbReference>
<feature type="domain" description="Phosphoribulokinase/uridine kinase" evidence="17">
    <location>
        <begin position="126"/>
        <end position="279"/>
    </location>
</feature>
<dbReference type="NCBIfam" id="TIGR00554">
    <property type="entry name" value="panK_bact"/>
    <property type="match status" value="1"/>
</dbReference>
<evidence type="ECO:0000256" key="14">
    <source>
        <dbReference type="HAMAP-Rule" id="MF_00215"/>
    </source>
</evidence>
<evidence type="ECO:0000256" key="15">
    <source>
        <dbReference type="RuleBase" id="RU003530"/>
    </source>
</evidence>
<keyword evidence="12 14" id="KW-0173">Coenzyme A biosynthesis</keyword>
<dbReference type="SUPFAM" id="SSF52540">
    <property type="entry name" value="P-loop containing nucleoside triphosphate hydrolases"/>
    <property type="match status" value="1"/>
</dbReference>
<evidence type="ECO:0000256" key="8">
    <source>
        <dbReference type="ARBA" id="ARBA00022679"/>
    </source>
</evidence>
<evidence type="ECO:0000256" key="4">
    <source>
        <dbReference type="ARBA" id="ARBA00006087"/>
    </source>
</evidence>
<evidence type="ECO:0000313" key="18">
    <source>
        <dbReference type="EMBL" id="TFH99409.1"/>
    </source>
</evidence>
<gene>
    <name evidence="14" type="primary">coaA</name>
    <name evidence="18" type="ORF">E4A49_05690</name>
</gene>
<keyword evidence="8 14" id="KW-0808">Transferase</keyword>
<evidence type="ECO:0000256" key="5">
    <source>
        <dbReference type="ARBA" id="ARBA00012102"/>
    </source>
</evidence>
<dbReference type="EMBL" id="SPKT01000009">
    <property type="protein sequence ID" value="TFH99409.1"/>
    <property type="molecule type" value="Genomic_DNA"/>
</dbReference>
<comment type="subcellular location">
    <subcellularLocation>
        <location evidence="2 14 15">Cytoplasm</location>
    </subcellularLocation>
</comment>
<comment type="pathway">
    <text evidence="3 14 15">Cofactor biosynthesis; coenzyme A biosynthesis; CoA from (R)-pantothenate: step 1/5.</text>
</comment>
<protein>
    <recommendedName>
        <fullName evidence="6 14">Pantothenate kinase</fullName>
        <ecNumber evidence="5 14">2.7.1.33</ecNumber>
    </recommendedName>
    <alternativeName>
        <fullName evidence="13 14">Pantothenic acid kinase</fullName>
    </alternativeName>
</protein>
<dbReference type="InterPro" id="IPR004566">
    <property type="entry name" value="PanK"/>
</dbReference>
<dbReference type="Gene3D" id="3.40.50.300">
    <property type="entry name" value="P-loop containing nucleotide triphosphate hydrolases"/>
    <property type="match status" value="1"/>
</dbReference>
<sequence>MRCRAPRRGRRAVTAPAPWQDGQVDTDNTDDHPAPRSSRPQEHHSSPFVELERQTWARLASEMAQPFDQDDVERLRGLGDALSLKEVAEVYLPLSRLLSIRVEAAASLRRATDEFLGEHTRRTPFVIGVAGSVAVGKSTTARVLKEMLRRWPNTPRVQLITTDGFLYPNAVLQERGLMTRKGFPESYDRRALLRFVSEVKSGTEEVTAPVYSHFSYDIVPDRVEVVRRPDVLIVEGLNVLAPPRVRADGTTGLSVSDFFDFSVYVDARSDWIRGWYLSRFRDLRKGAFTDPRSYFHRYAQIPEEEAMAIAENLWDTINGPNLQQNVLPTRGRAGLVLTKNRDHQVSRVLLRKV</sequence>
<evidence type="ECO:0000256" key="3">
    <source>
        <dbReference type="ARBA" id="ARBA00005225"/>
    </source>
</evidence>
<keyword evidence="7 14" id="KW-0963">Cytoplasm</keyword>
<evidence type="ECO:0000256" key="16">
    <source>
        <dbReference type="SAM" id="MobiDB-lite"/>
    </source>
</evidence>
<evidence type="ECO:0000256" key="12">
    <source>
        <dbReference type="ARBA" id="ARBA00022993"/>
    </source>
</evidence>
<evidence type="ECO:0000256" key="11">
    <source>
        <dbReference type="ARBA" id="ARBA00022840"/>
    </source>
</evidence>
<keyword evidence="10 14" id="KW-0418">Kinase</keyword>
<organism evidence="18 19">
    <name type="scientific">Micrococcus lylae</name>
    <dbReference type="NCBI Taxonomy" id="1273"/>
    <lineage>
        <taxon>Bacteria</taxon>
        <taxon>Bacillati</taxon>
        <taxon>Actinomycetota</taxon>
        <taxon>Actinomycetes</taxon>
        <taxon>Micrococcales</taxon>
        <taxon>Micrococcaceae</taxon>
        <taxon>Micrococcus</taxon>
    </lineage>
</organism>
<evidence type="ECO:0000256" key="1">
    <source>
        <dbReference type="ARBA" id="ARBA00001206"/>
    </source>
</evidence>
<comment type="similarity">
    <text evidence="4 14 15">Belongs to the prokaryotic pantothenate kinase family.</text>
</comment>
<dbReference type="Pfam" id="PF00485">
    <property type="entry name" value="PRK"/>
    <property type="match status" value="1"/>
</dbReference>
<feature type="binding site" evidence="14">
    <location>
        <begin position="131"/>
        <end position="138"/>
    </location>
    <ligand>
        <name>ATP</name>
        <dbReference type="ChEBI" id="CHEBI:30616"/>
    </ligand>
</feature>
<keyword evidence="19" id="KW-1185">Reference proteome</keyword>
<feature type="compositionally biased region" description="Basic and acidic residues" evidence="16">
    <location>
        <begin position="29"/>
        <end position="48"/>
    </location>
</feature>
<evidence type="ECO:0000256" key="13">
    <source>
        <dbReference type="ARBA" id="ARBA00032866"/>
    </source>
</evidence>
<dbReference type="Proteomes" id="UP000297477">
    <property type="component" value="Unassembled WGS sequence"/>
</dbReference>
<dbReference type="InterPro" id="IPR006083">
    <property type="entry name" value="PRK/URK"/>
</dbReference>
<evidence type="ECO:0000256" key="7">
    <source>
        <dbReference type="ARBA" id="ARBA00022490"/>
    </source>
</evidence>